<keyword evidence="2 5" id="KW-0812">Transmembrane</keyword>
<dbReference type="Pfam" id="PF04932">
    <property type="entry name" value="Wzy_C"/>
    <property type="match status" value="1"/>
</dbReference>
<feature type="transmembrane region" description="Helical" evidence="5">
    <location>
        <begin position="121"/>
        <end position="143"/>
    </location>
</feature>
<dbReference type="InterPro" id="IPR051533">
    <property type="entry name" value="WaaL-like"/>
</dbReference>
<evidence type="ECO:0000256" key="3">
    <source>
        <dbReference type="ARBA" id="ARBA00022989"/>
    </source>
</evidence>
<reference evidence="7 8" key="1">
    <citation type="submission" date="2018-06" db="EMBL/GenBank/DDBJ databases">
        <title>Pseudomonas diversity within urban Lake Michigan freshwaters.</title>
        <authorList>
            <person name="Batrich M."/>
            <person name="Hatzopoulos T."/>
            <person name="Putonti C."/>
        </authorList>
    </citation>
    <scope>NUCLEOTIDE SEQUENCE [LARGE SCALE GENOMIC DNA]</scope>
    <source>
        <strain evidence="7 8">MB-090714</strain>
    </source>
</reference>
<evidence type="ECO:0000313" key="7">
    <source>
        <dbReference type="EMBL" id="PYC29539.1"/>
    </source>
</evidence>
<dbReference type="GO" id="GO:0016020">
    <property type="term" value="C:membrane"/>
    <property type="evidence" value="ECO:0007669"/>
    <property type="project" value="UniProtKB-SubCell"/>
</dbReference>
<feature type="transmembrane region" description="Helical" evidence="5">
    <location>
        <begin position="17"/>
        <end position="36"/>
    </location>
</feature>
<feature type="transmembrane region" description="Helical" evidence="5">
    <location>
        <begin position="192"/>
        <end position="210"/>
    </location>
</feature>
<feature type="transmembrane region" description="Helical" evidence="5">
    <location>
        <begin position="42"/>
        <end position="58"/>
    </location>
</feature>
<dbReference type="PANTHER" id="PTHR37422:SF13">
    <property type="entry name" value="LIPOPOLYSACCHARIDE BIOSYNTHESIS PROTEIN PA4999-RELATED"/>
    <property type="match status" value="1"/>
</dbReference>
<comment type="subcellular location">
    <subcellularLocation>
        <location evidence="1">Membrane</location>
        <topology evidence="1">Multi-pass membrane protein</topology>
    </subcellularLocation>
</comment>
<dbReference type="OrthoDB" id="5697356at2"/>
<feature type="transmembrane region" description="Helical" evidence="5">
    <location>
        <begin position="93"/>
        <end position="114"/>
    </location>
</feature>
<keyword evidence="4 5" id="KW-0472">Membrane</keyword>
<name>A0A2V4L984_AQUAC</name>
<dbReference type="Proteomes" id="UP000248146">
    <property type="component" value="Unassembled WGS sequence"/>
</dbReference>
<feature type="transmembrane region" description="Helical" evidence="5">
    <location>
        <begin position="371"/>
        <end position="388"/>
    </location>
</feature>
<dbReference type="InterPro" id="IPR007016">
    <property type="entry name" value="O-antigen_ligase-rel_domated"/>
</dbReference>
<keyword evidence="3 5" id="KW-1133">Transmembrane helix</keyword>
<feature type="domain" description="O-antigen ligase-related" evidence="6">
    <location>
        <begin position="201"/>
        <end position="330"/>
    </location>
</feature>
<evidence type="ECO:0000256" key="4">
    <source>
        <dbReference type="ARBA" id="ARBA00023136"/>
    </source>
</evidence>
<sequence length="401" mass="44215">MGFTESLRLRGLAMQEAAYKCIGIGFLVYLAATFILDSGQQRSFFFLFIALPALFLLVRSRQLFRTDAFPLVSILLCLGYFSLSAAWGEEESVAHMLKLSLYLYCLMLGIEAACKRFSSAYLVGFIALVGGLAMCATMLAVLYSGADLSSLLTQRHSFATLSGWGSDNPINSAIVMGLVVLAAWWVFPGKKWYLQFLLLAVIVISLMLMVFTKSRGPMLALGVGLALMTVFRRDCADLLLALLIAASAAVLVVSTDILSLFAQRLTEPNYRMEIWLQVWERFQDNWLFGQGLGHDARISLLSGTVFVTHSHSSVFEMFRVGGVIGGGLFLLMVGCLVGRSITKPAGFFLLWLIFGLICLSSNGRALLSRPSIEWFAFWMPILLLYFSTRADAASQQSEHSA</sequence>
<dbReference type="RefSeq" id="WP_110680680.1">
    <property type="nucleotide sequence ID" value="NZ_QJRX01000001.1"/>
</dbReference>
<feature type="transmembrane region" description="Helical" evidence="5">
    <location>
        <begin position="216"/>
        <end position="231"/>
    </location>
</feature>
<feature type="transmembrane region" description="Helical" evidence="5">
    <location>
        <begin position="238"/>
        <end position="262"/>
    </location>
</feature>
<feature type="transmembrane region" description="Helical" evidence="5">
    <location>
        <begin position="317"/>
        <end position="338"/>
    </location>
</feature>
<evidence type="ECO:0000256" key="5">
    <source>
        <dbReference type="SAM" id="Phobius"/>
    </source>
</evidence>
<evidence type="ECO:0000256" key="1">
    <source>
        <dbReference type="ARBA" id="ARBA00004141"/>
    </source>
</evidence>
<evidence type="ECO:0000313" key="8">
    <source>
        <dbReference type="Proteomes" id="UP000248146"/>
    </source>
</evidence>
<comment type="caution">
    <text evidence="7">The sequence shown here is derived from an EMBL/GenBank/DDBJ whole genome shotgun (WGS) entry which is preliminary data.</text>
</comment>
<dbReference type="PANTHER" id="PTHR37422">
    <property type="entry name" value="TEICHURONIC ACID BIOSYNTHESIS PROTEIN TUAE"/>
    <property type="match status" value="1"/>
</dbReference>
<feature type="transmembrane region" description="Helical" evidence="5">
    <location>
        <begin position="345"/>
        <end position="365"/>
    </location>
</feature>
<organism evidence="7 8">
    <name type="scientific">Aquipseudomonas alcaligenes</name>
    <name type="common">Pseudomonas alcaligenes</name>
    <dbReference type="NCBI Taxonomy" id="43263"/>
    <lineage>
        <taxon>Bacteria</taxon>
        <taxon>Pseudomonadati</taxon>
        <taxon>Pseudomonadota</taxon>
        <taxon>Gammaproteobacteria</taxon>
        <taxon>Pseudomonadales</taxon>
        <taxon>Pseudomonadaceae</taxon>
        <taxon>Aquipseudomonas</taxon>
    </lineage>
</organism>
<proteinExistence type="predicted"/>
<evidence type="ECO:0000256" key="2">
    <source>
        <dbReference type="ARBA" id="ARBA00022692"/>
    </source>
</evidence>
<dbReference type="AlphaFoldDB" id="A0A2V4L984"/>
<feature type="transmembrane region" description="Helical" evidence="5">
    <location>
        <begin position="70"/>
        <end position="87"/>
    </location>
</feature>
<gene>
    <name evidence="7" type="ORF">DMO17_02265</name>
</gene>
<feature type="transmembrane region" description="Helical" evidence="5">
    <location>
        <begin position="170"/>
        <end position="187"/>
    </location>
</feature>
<dbReference type="EMBL" id="QJRX01000001">
    <property type="protein sequence ID" value="PYC29539.1"/>
    <property type="molecule type" value="Genomic_DNA"/>
</dbReference>
<accession>A0A2V4L984</accession>
<protein>
    <recommendedName>
        <fullName evidence="6">O-antigen ligase-related domain-containing protein</fullName>
    </recommendedName>
</protein>
<evidence type="ECO:0000259" key="6">
    <source>
        <dbReference type="Pfam" id="PF04932"/>
    </source>
</evidence>